<dbReference type="KEGG" id="spl:Spea_3699"/>
<dbReference type="EMBL" id="CP000851">
    <property type="protein sequence ID" value="ABV89010.1"/>
    <property type="molecule type" value="Genomic_DNA"/>
</dbReference>
<evidence type="ECO:0000313" key="3">
    <source>
        <dbReference type="EMBL" id="ABV89010.1"/>
    </source>
</evidence>
<sequence>MNKLTSVALTLAIGCISTSAMAERPDFSKTSAARADYDFSKNVSAASLQFNKVERTSTRHDFSKTLAATSGYDFAKNPHVEPVKHTHPSSQHDFSKTEALLDASM</sequence>
<keyword evidence="2" id="KW-0732">Signal</keyword>
<feature type="region of interest" description="Disordered" evidence="1">
    <location>
        <begin position="77"/>
        <end position="105"/>
    </location>
</feature>
<protein>
    <submittedName>
        <fullName evidence="3">Uncharacterized protein</fullName>
    </submittedName>
</protein>
<dbReference type="HOGENOM" id="CLU_2304100_0_0_6"/>
<accession>A8H8X3</accession>
<feature type="chain" id="PRO_5002720296" evidence="2">
    <location>
        <begin position="23"/>
        <end position="105"/>
    </location>
</feature>
<dbReference type="AlphaFoldDB" id="A8H8X3"/>
<dbReference type="Proteomes" id="UP000002608">
    <property type="component" value="Chromosome"/>
</dbReference>
<gene>
    <name evidence="3" type="ordered locus">Spea_3699</name>
</gene>
<dbReference type="RefSeq" id="WP_012156894.1">
    <property type="nucleotide sequence ID" value="NC_009901.1"/>
</dbReference>
<evidence type="ECO:0000313" key="4">
    <source>
        <dbReference type="Proteomes" id="UP000002608"/>
    </source>
</evidence>
<evidence type="ECO:0000256" key="1">
    <source>
        <dbReference type="SAM" id="MobiDB-lite"/>
    </source>
</evidence>
<name>A8H8X3_SHEPA</name>
<feature type="signal peptide" evidence="2">
    <location>
        <begin position="1"/>
        <end position="22"/>
    </location>
</feature>
<evidence type="ECO:0000256" key="2">
    <source>
        <dbReference type="SAM" id="SignalP"/>
    </source>
</evidence>
<keyword evidence="4" id="KW-1185">Reference proteome</keyword>
<reference evidence="3 4" key="1">
    <citation type="submission" date="2007-10" db="EMBL/GenBank/DDBJ databases">
        <title>Complete sequence of Shewanella pealeana ATCC 700345.</title>
        <authorList>
            <consortium name="US DOE Joint Genome Institute"/>
            <person name="Copeland A."/>
            <person name="Lucas S."/>
            <person name="Lapidus A."/>
            <person name="Barry K."/>
            <person name="Glavina del Rio T."/>
            <person name="Dalin E."/>
            <person name="Tice H."/>
            <person name="Pitluck S."/>
            <person name="Chertkov O."/>
            <person name="Brettin T."/>
            <person name="Bruce D."/>
            <person name="Detter J.C."/>
            <person name="Han C."/>
            <person name="Schmutz J."/>
            <person name="Larimer F."/>
            <person name="Land M."/>
            <person name="Hauser L."/>
            <person name="Kyrpides N."/>
            <person name="Kim E."/>
            <person name="Zhao J.-S.Z."/>
            <person name="Manno D."/>
            <person name="Hawari J."/>
            <person name="Richardson P."/>
        </authorList>
    </citation>
    <scope>NUCLEOTIDE SEQUENCE [LARGE SCALE GENOMIC DNA]</scope>
    <source>
        <strain evidence="4">ATCC 700345 / ANG-SQ1</strain>
    </source>
</reference>
<dbReference type="PROSITE" id="PS51257">
    <property type="entry name" value="PROKAR_LIPOPROTEIN"/>
    <property type="match status" value="1"/>
</dbReference>
<organism evidence="3 4">
    <name type="scientific">Shewanella pealeana (strain ATCC 700345 / ANG-SQ1)</name>
    <dbReference type="NCBI Taxonomy" id="398579"/>
    <lineage>
        <taxon>Bacteria</taxon>
        <taxon>Pseudomonadati</taxon>
        <taxon>Pseudomonadota</taxon>
        <taxon>Gammaproteobacteria</taxon>
        <taxon>Alteromonadales</taxon>
        <taxon>Shewanellaceae</taxon>
        <taxon>Shewanella</taxon>
    </lineage>
</organism>
<dbReference type="eggNOG" id="ENOG50317WF">
    <property type="taxonomic scope" value="Bacteria"/>
</dbReference>
<proteinExistence type="predicted"/>